<dbReference type="Proteomes" id="UP001062846">
    <property type="component" value="Chromosome 5"/>
</dbReference>
<evidence type="ECO:0000313" key="1">
    <source>
        <dbReference type="EMBL" id="KAI8553454.1"/>
    </source>
</evidence>
<accession>A0ACC0NKA0</accession>
<sequence length="358" mass="40977">MEPLIGRKFRLGRKIGSGSFGEIYLGTDIQTKEEVAIKLENAKTKHAQLLYESRLYRVLQGGTGIPNMKWFGVEGDYNVLVMDLLGHSLEDLFNLCSRKFSLKTVLMLADQMINLVEFVHSKSFLHRDIKPDNFLMGLGRRAKQVYIIDFGLAKKYRDIKTHQHVPYRENKSLTGTPRYSRDIPCGGSLPWQGVKAGTKEQKHEKIHARKVETIEVLCRGYPTEFASYFDYCRRLRFDDTPDYAYLKRLFRDLLIRKGFQLDYVFDWTILEYQQSQTAAPPSRALVPSAGRSSRLPPLVANAQRQSGEEEGRPPGLSSVDHESALKGIESLHIDDKESDTFINLTRVLGNHMIKLFDS</sequence>
<comment type="caution">
    <text evidence="1">The sequence shown here is derived from an EMBL/GenBank/DDBJ whole genome shotgun (WGS) entry which is preliminary data.</text>
</comment>
<dbReference type="EMBL" id="CM046392">
    <property type="protein sequence ID" value="KAI8553454.1"/>
    <property type="molecule type" value="Genomic_DNA"/>
</dbReference>
<proteinExistence type="predicted"/>
<gene>
    <name evidence="1" type="ORF">RHMOL_Rhmol05G0017500</name>
</gene>
<organism evidence="1 2">
    <name type="scientific">Rhododendron molle</name>
    <name type="common">Chinese azalea</name>
    <name type="synonym">Azalea mollis</name>
    <dbReference type="NCBI Taxonomy" id="49168"/>
    <lineage>
        <taxon>Eukaryota</taxon>
        <taxon>Viridiplantae</taxon>
        <taxon>Streptophyta</taxon>
        <taxon>Embryophyta</taxon>
        <taxon>Tracheophyta</taxon>
        <taxon>Spermatophyta</taxon>
        <taxon>Magnoliopsida</taxon>
        <taxon>eudicotyledons</taxon>
        <taxon>Gunneridae</taxon>
        <taxon>Pentapetalae</taxon>
        <taxon>asterids</taxon>
        <taxon>Ericales</taxon>
        <taxon>Ericaceae</taxon>
        <taxon>Ericoideae</taxon>
        <taxon>Rhodoreae</taxon>
        <taxon>Rhododendron</taxon>
    </lineage>
</organism>
<protein>
    <submittedName>
        <fullName evidence="1">Uncharacterized protein</fullName>
    </submittedName>
</protein>
<evidence type="ECO:0000313" key="2">
    <source>
        <dbReference type="Proteomes" id="UP001062846"/>
    </source>
</evidence>
<name>A0ACC0NKA0_RHOML</name>
<reference evidence="1" key="1">
    <citation type="submission" date="2022-02" db="EMBL/GenBank/DDBJ databases">
        <title>Plant Genome Project.</title>
        <authorList>
            <person name="Zhang R.-G."/>
        </authorList>
    </citation>
    <scope>NUCLEOTIDE SEQUENCE</scope>
    <source>
        <strain evidence="1">AT1</strain>
    </source>
</reference>
<keyword evidence="2" id="KW-1185">Reference proteome</keyword>